<comment type="catalytic activity">
    <reaction evidence="1">
        <text>Hydrolysis of terminal non-reducing alpha-L-rhamnose residues in alpha-L-rhamnosides.</text>
        <dbReference type="EC" id="3.2.1.40"/>
    </reaction>
</comment>
<protein>
    <recommendedName>
        <fullName evidence="2">alpha-L-rhamnosidase</fullName>
        <ecNumber evidence="2">3.2.1.40</ecNumber>
    </recommendedName>
</protein>
<dbReference type="PANTHER" id="PTHR33307:SF6">
    <property type="entry name" value="ALPHA-RHAMNOSIDASE (EUROFUNG)-RELATED"/>
    <property type="match status" value="1"/>
</dbReference>
<organism evidence="6 7">
    <name type="scientific">Candidatus Mediterraneibacter faecipullorum</name>
    <dbReference type="NCBI Taxonomy" id="2838670"/>
    <lineage>
        <taxon>Bacteria</taxon>
        <taxon>Bacillati</taxon>
        <taxon>Bacillota</taxon>
        <taxon>Clostridia</taxon>
        <taxon>Lachnospirales</taxon>
        <taxon>Lachnospiraceae</taxon>
        <taxon>Mediterraneibacter</taxon>
    </lineage>
</organism>
<dbReference type="InterPro" id="IPR008928">
    <property type="entry name" value="6-hairpin_glycosidase_sf"/>
</dbReference>
<dbReference type="AlphaFoldDB" id="A0A9D2NJV6"/>
<dbReference type="InterPro" id="IPR035396">
    <property type="entry name" value="Bac_rhamnosid6H"/>
</dbReference>
<dbReference type="Pfam" id="PF17389">
    <property type="entry name" value="Bac_rhamnosid6H"/>
    <property type="match status" value="1"/>
</dbReference>
<dbReference type="SUPFAM" id="SSF48208">
    <property type="entry name" value="Six-hairpin glycosidases"/>
    <property type="match status" value="1"/>
</dbReference>
<evidence type="ECO:0000313" key="7">
    <source>
        <dbReference type="Proteomes" id="UP000823890"/>
    </source>
</evidence>
<sequence>MLYIWHTPSMLHFGDWVAPDVPKMSQWQGRSKWTATASLYNTSRLTGMVADILGEKEDAEYFRKLSEKVSDAYVSVFTDGKGKMKEEFQTAYVLPLWFHMFPENVQAKAAENLAKLVKASDYCIGTGFPGTPYILFALADNGQEDTAFKMLMNTKCPSWLYEVKSGATTIWERWDGLDENGECPIGDDGTDMMISYNHYASGAVGAFLYQRVAGIEAVEPGYRRFNIRPLAGCGLTYAKASTLTSYGRIVSDWKIQDGTFLLDIEVPVGTRCTVTLPDGKVSEYGSGKYHLSCTYKSTI</sequence>
<dbReference type="Pfam" id="PF17390">
    <property type="entry name" value="Bac_rhamnosid_C"/>
    <property type="match status" value="1"/>
</dbReference>
<keyword evidence="3" id="KW-0378">Hydrolase</keyword>
<dbReference type="EC" id="3.2.1.40" evidence="2"/>
<name>A0A9D2NJV6_9FIRM</name>
<dbReference type="Gene3D" id="1.50.10.10">
    <property type="match status" value="1"/>
</dbReference>
<feature type="domain" description="Alpha-L-rhamnosidase C-terminal" evidence="5">
    <location>
        <begin position="214"/>
        <end position="287"/>
    </location>
</feature>
<dbReference type="PANTHER" id="PTHR33307">
    <property type="entry name" value="ALPHA-RHAMNOSIDASE (EUROFUNG)"/>
    <property type="match status" value="1"/>
</dbReference>
<evidence type="ECO:0000259" key="4">
    <source>
        <dbReference type="Pfam" id="PF17389"/>
    </source>
</evidence>
<evidence type="ECO:0000256" key="1">
    <source>
        <dbReference type="ARBA" id="ARBA00001445"/>
    </source>
</evidence>
<evidence type="ECO:0000259" key="5">
    <source>
        <dbReference type="Pfam" id="PF17390"/>
    </source>
</evidence>
<reference evidence="6" key="2">
    <citation type="submission" date="2021-04" db="EMBL/GenBank/DDBJ databases">
        <authorList>
            <person name="Gilroy R."/>
        </authorList>
    </citation>
    <scope>NUCLEOTIDE SEQUENCE</scope>
    <source>
        <strain evidence="6">ChiW19-954</strain>
    </source>
</reference>
<evidence type="ECO:0000313" key="6">
    <source>
        <dbReference type="EMBL" id="HJC33127.1"/>
    </source>
</evidence>
<dbReference type="GO" id="GO:0030596">
    <property type="term" value="F:alpha-L-rhamnosidase activity"/>
    <property type="evidence" value="ECO:0007669"/>
    <property type="project" value="UniProtKB-EC"/>
</dbReference>
<feature type="domain" description="Alpha-L-rhamnosidase six-hairpin glycosidase" evidence="4">
    <location>
        <begin position="9"/>
        <end position="212"/>
    </location>
</feature>
<dbReference type="InterPro" id="IPR035398">
    <property type="entry name" value="Bac_rhamnosid_C"/>
</dbReference>
<evidence type="ECO:0000256" key="2">
    <source>
        <dbReference type="ARBA" id="ARBA00012652"/>
    </source>
</evidence>
<reference evidence="6" key="1">
    <citation type="journal article" date="2021" name="PeerJ">
        <title>Extensive microbial diversity within the chicken gut microbiome revealed by metagenomics and culture.</title>
        <authorList>
            <person name="Gilroy R."/>
            <person name="Ravi A."/>
            <person name="Getino M."/>
            <person name="Pursley I."/>
            <person name="Horton D.L."/>
            <person name="Alikhan N.F."/>
            <person name="Baker D."/>
            <person name="Gharbi K."/>
            <person name="Hall N."/>
            <person name="Watson M."/>
            <person name="Adriaenssens E.M."/>
            <person name="Foster-Nyarko E."/>
            <person name="Jarju S."/>
            <person name="Secka A."/>
            <person name="Antonio M."/>
            <person name="Oren A."/>
            <person name="Chaudhuri R.R."/>
            <person name="La Ragione R."/>
            <person name="Hildebrand F."/>
            <person name="Pallen M.J."/>
        </authorList>
    </citation>
    <scope>NUCLEOTIDE SEQUENCE</scope>
    <source>
        <strain evidence="6">ChiW19-954</strain>
    </source>
</reference>
<dbReference type="InterPro" id="IPR016007">
    <property type="entry name" value="Alpha_rhamnosid"/>
</dbReference>
<dbReference type="GO" id="GO:0005975">
    <property type="term" value="P:carbohydrate metabolic process"/>
    <property type="evidence" value="ECO:0007669"/>
    <property type="project" value="InterPro"/>
</dbReference>
<gene>
    <name evidence="6" type="ORF">H9758_00870</name>
</gene>
<dbReference type="Proteomes" id="UP000823890">
    <property type="component" value="Unassembled WGS sequence"/>
</dbReference>
<comment type="caution">
    <text evidence="6">The sequence shown here is derived from an EMBL/GenBank/DDBJ whole genome shotgun (WGS) entry which is preliminary data.</text>
</comment>
<accession>A0A9D2NJV6</accession>
<dbReference type="InterPro" id="IPR012341">
    <property type="entry name" value="6hp_glycosidase-like_sf"/>
</dbReference>
<dbReference type="EMBL" id="DWWO01000009">
    <property type="protein sequence ID" value="HJC33127.1"/>
    <property type="molecule type" value="Genomic_DNA"/>
</dbReference>
<dbReference type="Gene3D" id="2.60.420.10">
    <property type="entry name" value="Maltose phosphorylase, domain 3"/>
    <property type="match status" value="1"/>
</dbReference>
<evidence type="ECO:0000256" key="3">
    <source>
        <dbReference type="ARBA" id="ARBA00022801"/>
    </source>
</evidence>
<proteinExistence type="predicted"/>